<dbReference type="InterPro" id="IPR022398">
    <property type="entry name" value="Peptidase_S8_His-AS"/>
</dbReference>
<dbReference type="PROSITE" id="PS00138">
    <property type="entry name" value="SUBTILASE_SER"/>
    <property type="match status" value="1"/>
</dbReference>
<dbReference type="InterPro" id="IPR050131">
    <property type="entry name" value="Peptidase_S8_subtilisin-like"/>
</dbReference>
<reference evidence="11 12" key="1">
    <citation type="submission" date="2009-08" db="EMBL/GenBank/DDBJ databases">
        <title>The Genome Sequence of Spizellomyces punctatus strain DAOM BR117.</title>
        <authorList>
            <consortium name="The Broad Institute Genome Sequencing Platform"/>
            <person name="Russ C."/>
            <person name="Cuomo C."/>
            <person name="Shea T."/>
            <person name="Young S.K."/>
            <person name="Zeng Q."/>
            <person name="Koehrsen M."/>
            <person name="Haas B."/>
            <person name="Borodovsky M."/>
            <person name="Guigo R."/>
            <person name="Alvarado L."/>
            <person name="Berlin A."/>
            <person name="Bochicchio J."/>
            <person name="Borenstein D."/>
            <person name="Chapman S."/>
            <person name="Chen Z."/>
            <person name="Engels R."/>
            <person name="Freedman E."/>
            <person name="Gellesch M."/>
            <person name="Goldberg J."/>
            <person name="Griggs A."/>
            <person name="Gujja S."/>
            <person name="Heiman D."/>
            <person name="Hepburn T."/>
            <person name="Howarth C."/>
            <person name="Jen D."/>
            <person name="Larson L."/>
            <person name="Lewis B."/>
            <person name="Mehta T."/>
            <person name="Park D."/>
            <person name="Pearson M."/>
            <person name="Roberts A."/>
            <person name="Saif S."/>
            <person name="Shenoy N."/>
            <person name="Sisk P."/>
            <person name="Stolte C."/>
            <person name="Sykes S."/>
            <person name="Thomson T."/>
            <person name="Walk T."/>
            <person name="White J."/>
            <person name="Yandava C."/>
            <person name="Burger G."/>
            <person name="Gray M.W."/>
            <person name="Holland P.W.H."/>
            <person name="King N."/>
            <person name="Lang F.B.F."/>
            <person name="Roger A.J."/>
            <person name="Ruiz-Trillo I."/>
            <person name="Lander E."/>
            <person name="Nusbaum C."/>
        </authorList>
    </citation>
    <scope>NUCLEOTIDE SEQUENCE [LARGE SCALE GENOMIC DNA]</scope>
    <source>
        <strain evidence="11 12">DAOM BR117</strain>
    </source>
</reference>
<keyword evidence="12" id="KW-1185">Reference proteome</keyword>
<dbReference type="Pfam" id="PF00082">
    <property type="entry name" value="Peptidase_S8"/>
    <property type="match status" value="1"/>
</dbReference>
<dbReference type="PANTHER" id="PTHR43806:SF11">
    <property type="entry name" value="CEREVISIN-RELATED"/>
    <property type="match status" value="1"/>
</dbReference>
<dbReference type="InterPro" id="IPR023827">
    <property type="entry name" value="Peptidase_S8_Asp-AS"/>
</dbReference>
<feature type="chain" id="PRO_5007415717" description="Peptidase S8/S53 domain-containing protein" evidence="8">
    <location>
        <begin position="28"/>
        <end position="510"/>
    </location>
</feature>
<keyword evidence="2 5" id="KW-0645">Protease</keyword>
<evidence type="ECO:0000259" key="9">
    <source>
        <dbReference type="Pfam" id="PF00082"/>
    </source>
</evidence>
<feature type="active site" description="Charge relay system" evidence="5">
    <location>
        <position position="385"/>
    </location>
</feature>
<evidence type="ECO:0000256" key="6">
    <source>
        <dbReference type="RuleBase" id="RU003355"/>
    </source>
</evidence>
<evidence type="ECO:0000313" key="12">
    <source>
        <dbReference type="Proteomes" id="UP000053201"/>
    </source>
</evidence>
<dbReference type="PROSITE" id="PS00137">
    <property type="entry name" value="SUBTILASE_HIS"/>
    <property type="match status" value="1"/>
</dbReference>
<feature type="compositionally biased region" description="Basic residues" evidence="7">
    <location>
        <begin position="477"/>
        <end position="489"/>
    </location>
</feature>
<dbReference type="PROSITE" id="PS51892">
    <property type="entry name" value="SUBTILASE"/>
    <property type="match status" value="1"/>
</dbReference>
<evidence type="ECO:0000259" key="10">
    <source>
        <dbReference type="Pfam" id="PF05922"/>
    </source>
</evidence>
<dbReference type="InterPro" id="IPR010259">
    <property type="entry name" value="S8pro/Inhibitor_I9"/>
</dbReference>
<dbReference type="GO" id="GO:0005615">
    <property type="term" value="C:extracellular space"/>
    <property type="evidence" value="ECO:0007669"/>
    <property type="project" value="TreeGrafter"/>
</dbReference>
<dbReference type="STRING" id="645134.A0A0L0H9K2"/>
<feature type="active site" description="Charge relay system" evidence="5">
    <location>
        <position position="199"/>
    </location>
</feature>
<evidence type="ECO:0000256" key="2">
    <source>
        <dbReference type="ARBA" id="ARBA00022670"/>
    </source>
</evidence>
<dbReference type="GeneID" id="27690136"/>
<gene>
    <name evidence="11" type="ORF">SPPG_06864</name>
</gene>
<keyword evidence="3 5" id="KW-0378">Hydrolase</keyword>
<organism evidence="11 12">
    <name type="scientific">Spizellomyces punctatus (strain DAOM BR117)</name>
    <dbReference type="NCBI Taxonomy" id="645134"/>
    <lineage>
        <taxon>Eukaryota</taxon>
        <taxon>Fungi</taxon>
        <taxon>Fungi incertae sedis</taxon>
        <taxon>Chytridiomycota</taxon>
        <taxon>Chytridiomycota incertae sedis</taxon>
        <taxon>Chytridiomycetes</taxon>
        <taxon>Spizellomycetales</taxon>
        <taxon>Spizellomycetaceae</taxon>
        <taxon>Spizellomyces</taxon>
    </lineage>
</organism>
<dbReference type="InterPro" id="IPR036852">
    <property type="entry name" value="Peptidase_S8/S53_dom_sf"/>
</dbReference>
<accession>A0A0L0H9K2</accession>
<evidence type="ECO:0000256" key="5">
    <source>
        <dbReference type="PROSITE-ProRule" id="PRU01240"/>
    </source>
</evidence>
<feature type="domain" description="Peptidase S8/S53" evidence="9">
    <location>
        <begin position="190"/>
        <end position="418"/>
    </location>
</feature>
<feature type="compositionally biased region" description="Low complexity" evidence="7">
    <location>
        <begin position="466"/>
        <end position="476"/>
    </location>
</feature>
<dbReference type="InterPro" id="IPR000209">
    <property type="entry name" value="Peptidase_S8/S53_dom"/>
</dbReference>
<dbReference type="AlphaFoldDB" id="A0A0L0H9K2"/>
<feature type="active site" description="Charge relay system" evidence="5">
    <location>
        <position position="230"/>
    </location>
</feature>
<dbReference type="InterPro" id="IPR023828">
    <property type="entry name" value="Peptidase_S8_Ser-AS"/>
</dbReference>
<dbReference type="Pfam" id="PF05922">
    <property type="entry name" value="Inhibitor_I9"/>
    <property type="match status" value="1"/>
</dbReference>
<name>A0A0L0H9K2_SPIPD</name>
<proteinExistence type="inferred from homology"/>
<evidence type="ECO:0000256" key="7">
    <source>
        <dbReference type="SAM" id="MobiDB-lite"/>
    </source>
</evidence>
<dbReference type="Proteomes" id="UP000053201">
    <property type="component" value="Unassembled WGS sequence"/>
</dbReference>
<dbReference type="PANTHER" id="PTHR43806">
    <property type="entry name" value="PEPTIDASE S8"/>
    <property type="match status" value="1"/>
</dbReference>
<dbReference type="Gene3D" id="3.40.50.200">
    <property type="entry name" value="Peptidase S8/S53 domain"/>
    <property type="match status" value="1"/>
</dbReference>
<keyword evidence="4 5" id="KW-0720">Serine protease</keyword>
<evidence type="ECO:0000256" key="8">
    <source>
        <dbReference type="SAM" id="SignalP"/>
    </source>
</evidence>
<feature type="signal peptide" evidence="8">
    <location>
        <begin position="1"/>
        <end position="27"/>
    </location>
</feature>
<evidence type="ECO:0000313" key="11">
    <source>
        <dbReference type="EMBL" id="KNC97872.1"/>
    </source>
</evidence>
<feature type="domain" description="Inhibitor I9" evidence="10">
    <location>
        <begin position="74"/>
        <end position="157"/>
    </location>
</feature>
<dbReference type="InterPro" id="IPR015500">
    <property type="entry name" value="Peptidase_S8_subtilisin-rel"/>
</dbReference>
<dbReference type="GO" id="GO:0004252">
    <property type="term" value="F:serine-type endopeptidase activity"/>
    <property type="evidence" value="ECO:0007669"/>
    <property type="project" value="UniProtKB-UniRule"/>
</dbReference>
<dbReference type="VEuPathDB" id="FungiDB:SPPG_06864"/>
<dbReference type="eggNOG" id="KOG1153">
    <property type="taxonomic scope" value="Eukaryota"/>
</dbReference>
<dbReference type="EMBL" id="KQ257462">
    <property type="protein sequence ID" value="KNC97872.1"/>
    <property type="molecule type" value="Genomic_DNA"/>
</dbReference>
<dbReference type="EMBL" id="KQ257462">
    <property type="protein sequence ID" value="KNC97871.1"/>
    <property type="molecule type" value="Genomic_DNA"/>
</dbReference>
<dbReference type="OMA" id="HADLEGH"/>
<protein>
    <recommendedName>
        <fullName evidence="13">Peptidase S8/S53 domain-containing protein</fullName>
    </recommendedName>
</protein>
<evidence type="ECO:0000256" key="1">
    <source>
        <dbReference type="ARBA" id="ARBA00011073"/>
    </source>
</evidence>
<dbReference type="OrthoDB" id="206201at2759"/>
<feature type="region of interest" description="Disordered" evidence="7">
    <location>
        <begin position="446"/>
        <end position="489"/>
    </location>
</feature>
<keyword evidence="8" id="KW-0732">Signal</keyword>
<dbReference type="GO" id="GO:0006508">
    <property type="term" value="P:proteolysis"/>
    <property type="evidence" value="ECO:0007669"/>
    <property type="project" value="UniProtKB-KW"/>
</dbReference>
<dbReference type="RefSeq" id="XP_016605911.1">
    <property type="nucleotide sequence ID" value="XM_016755059.1"/>
</dbReference>
<dbReference type="RefSeq" id="XP_016605912.1">
    <property type="nucleotide sequence ID" value="XM_016755060.1"/>
</dbReference>
<evidence type="ECO:0000256" key="4">
    <source>
        <dbReference type="ARBA" id="ARBA00022825"/>
    </source>
</evidence>
<dbReference type="PRINTS" id="PR00723">
    <property type="entry name" value="SUBTILISIN"/>
</dbReference>
<comment type="similarity">
    <text evidence="1 5 6">Belongs to the peptidase S8 family.</text>
</comment>
<sequence length="510" mass="53539">MLIRYEPKQAFSTCLLALFFLILSVSAAPSKTVVVKNRDVVADMPRLYGMSEALRQLLPNGHANLTEGNADGSIIILKKNISEAQVREHFDWLKKRFDTVNKEAKNATVSKRAVKNEARLHCLFEMGYAGHFPATLRDALASRPEVAKIEPDSVLRISQQLAGQLSWGLDRLDQRKLPLDGKYLASGPLGSGVDVYVLDSGINIAHQEFGGRARFGVSFSGSGNEDGVGHGTHVAGTIGGKTVGVARNVNLVSVKVIDNDGSGSASSVIMGLEWVTRQVTTSQTPSIINMSIGGSRSTALDMAVLNAVKAGITVVAAAGNDNHDACLDSPANLMPVITVGALTQNDTKASFSNYGTCVKLFAPGAAIRSAWNQGPQSYQVLDGTSMASPHAAGAAAVCLSQNPEFTPLQVRDALLKGSESGVIGNLDSTSPNKLLSLAGMFDTDDFTGNIPQGTPNTPPGGVKQGASTAAPSPAMSTKKKTSGAQRRKSVGWSSTAPLILAVAWGSWALA</sequence>
<dbReference type="FunFam" id="3.40.50.200:FF:000014">
    <property type="entry name" value="Proteinase K"/>
    <property type="match status" value="1"/>
</dbReference>
<dbReference type="PROSITE" id="PS00136">
    <property type="entry name" value="SUBTILASE_ASP"/>
    <property type="match status" value="1"/>
</dbReference>
<evidence type="ECO:0008006" key="13">
    <source>
        <dbReference type="Google" id="ProtNLM"/>
    </source>
</evidence>
<dbReference type="CDD" id="cd04077">
    <property type="entry name" value="Peptidases_S8_PCSK9_ProteinaseK_like"/>
    <property type="match status" value="1"/>
</dbReference>
<evidence type="ECO:0000256" key="3">
    <source>
        <dbReference type="ARBA" id="ARBA00022801"/>
    </source>
</evidence>
<dbReference type="InterPro" id="IPR034193">
    <property type="entry name" value="PCSK9_ProteinaseK-like"/>
</dbReference>
<dbReference type="SUPFAM" id="SSF52743">
    <property type="entry name" value="Subtilisin-like"/>
    <property type="match status" value="1"/>
</dbReference>